<accession>A0A6J5Q8G4</accession>
<feature type="domain" description="ETS" evidence="1">
    <location>
        <begin position="102"/>
        <end position="182"/>
    </location>
</feature>
<dbReference type="EMBL" id="LR796964">
    <property type="protein sequence ID" value="CAB4177831.1"/>
    <property type="molecule type" value="Genomic_DNA"/>
</dbReference>
<dbReference type="GO" id="GO:0043565">
    <property type="term" value="F:sequence-specific DNA binding"/>
    <property type="evidence" value="ECO:0007669"/>
    <property type="project" value="InterPro"/>
</dbReference>
<organism evidence="2">
    <name type="scientific">uncultured Caudovirales phage</name>
    <dbReference type="NCBI Taxonomy" id="2100421"/>
    <lineage>
        <taxon>Viruses</taxon>
        <taxon>Duplodnaviria</taxon>
        <taxon>Heunggongvirae</taxon>
        <taxon>Uroviricota</taxon>
        <taxon>Caudoviricetes</taxon>
        <taxon>Peduoviridae</taxon>
        <taxon>Maltschvirus</taxon>
        <taxon>Maltschvirus maltsch</taxon>
    </lineage>
</organism>
<evidence type="ECO:0000313" key="2">
    <source>
        <dbReference type="EMBL" id="CAB4177831.1"/>
    </source>
</evidence>
<gene>
    <name evidence="2" type="ORF">UFOVP1004_23</name>
</gene>
<reference evidence="2" key="1">
    <citation type="submission" date="2020-05" db="EMBL/GenBank/DDBJ databases">
        <authorList>
            <person name="Chiriac C."/>
            <person name="Salcher M."/>
            <person name="Ghai R."/>
            <person name="Kavagutti S V."/>
        </authorList>
    </citation>
    <scope>NUCLEOTIDE SEQUENCE</scope>
</reference>
<dbReference type="PROSITE" id="PS50061">
    <property type="entry name" value="ETS_DOMAIN_3"/>
    <property type="match status" value="1"/>
</dbReference>
<dbReference type="Pfam" id="PF04233">
    <property type="entry name" value="Phage_Mu_F"/>
    <property type="match status" value="1"/>
</dbReference>
<proteinExistence type="predicted"/>
<sequence>MVSESGDVFKSIHPAELADQAAAHIADIWAEISRTVVLIRQGRAHWTDIAGLLQQIDLVQADLRMAGLTIGLLSPWMHDSVSMASASVTMLIASPETIPTDADGIRRLLGTLPESERRELIQWMGSRGGFDVSQWESISAVTRYNPTTAAYKFPRIEEGVRFLASRNVVTESQWGRLAAQEKVRTVYLPGANTTVVNKLKSALSESFRDGESLEDFRKRVDGVTDASRWQVETLFRTQTKQAYLDGVTTILDNPRVGARFPAVLYLATADNRTRPQHADWDGRIIGVDTPDYTTAKAMQAEYNCRCQLIPLTERRAKSMGWTGGSTPITPQPGPVVKPEPAPAPPKPIVLTTEPRKDIAPPVTTAPAASKPIDMKKVAADPNHAIDTLRDQFGVGFSASSNARATKILPHMAKVVGALESLHQITGIDRHKLSVKVGGKPLEFFVDHDKARSRRVQAYYQPSRNRLAVHETRGAGAIAHEWAHALDYSAVGDGEKAATSITHSQKFRLPPKQKRVVEAIESVLDKLAKTDYYKRLDKSANEINRTNPGYATYVTSRVEVFARVAESYLLTKSSKDKYLNKDKRKAFGRHGDSIYPTPDELDTLHDEFAELFAARQEME</sequence>
<dbReference type="InterPro" id="IPR006528">
    <property type="entry name" value="Phage_head_morphogenesis_dom"/>
</dbReference>
<evidence type="ECO:0000259" key="1">
    <source>
        <dbReference type="PROSITE" id="PS50061"/>
    </source>
</evidence>
<dbReference type="InterPro" id="IPR000418">
    <property type="entry name" value="Ets_dom"/>
</dbReference>
<protein>
    <submittedName>
        <fullName evidence="2">Phage head morphogenesis domain containing protein</fullName>
    </submittedName>
</protein>
<dbReference type="GO" id="GO:0003700">
    <property type="term" value="F:DNA-binding transcription factor activity"/>
    <property type="evidence" value="ECO:0007669"/>
    <property type="project" value="InterPro"/>
</dbReference>
<name>A0A6J5Q8G4_9CAUD</name>